<evidence type="ECO:0008006" key="4">
    <source>
        <dbReference type="Google" id="ProtNLM"/>
    </source>
</evidence>
<name>A0A2W0H928_9BACI</name>
<dbReference type="PROSITE" id="PS51257">
    <property type="entry name" value="PROKAR_LIPOPROTEIN"/>
    <property type="match status" value="1"/>
</dbReference>
<proteinExistence type="predicted"/>
<feature type="signal peptide" evidence="1">
    <location>
        <begin position="1"/>
        <end position="22"/>
    </location>
</feature>
<evidence type="ECO:0000313" key="3">
    <source>
        <dbReference type="Proteomes" id="UP000248066"/>
    </source>
</evidence>
<gene>
    <name evidence="2" type="ORF">CR205_12785</name>
</gene>
<accession>A0A2W0H928</accession>
<dbReference type="RefSeq" id="WP_110520410.1">
    <property type="nucleotide sequence ID" value="NZ_PDOF01000002.1"/>
</dbReference>
<evidence type="ECO:0000313" key="2">
    <source>
        <dbReference type="EMBL" id="PYZ96580.1"/>
    </source>
</evidence>
<dbReference type="EMBL" id="PDOF01000002">
    <property type="protein sequence ID" value="PYZ96580.1"/>
    <property type="molecule type" value="Genomic_DNA"/>
</dbReference>
<dbReference type="OrthoDB" id="2357229at2"/>
<sequence length="109" mass="12201">MKNHLLVILLFMFLTACSQSNSGGSYATIVVVNNIEYGGSEENMSHYEIDKPIGKVTRKVNANQFPQNNQSNYFETDSVIYSVKNDPNFIIIENNNGDLQLLQKAPGQN</sequence>
<organism evidence="2 3">
    <name type="scientific">Alteribacter lacisalsi</name>
    <dbReference type="NCBI Taxonomy" id="2045244"/>
    <lineage>
        <taxon>Bacteria</taxon>
        <taxon>Bacillati</taxon>
        <taxon>Bacillota</taxon>
        <taxon>Bacilli</taxon>
        <taxon>Bacillales</taxon>
        <taxon>Bacillaceae</taxon>
        <taxon>Alteribacter</taxon>
    </lineage>
</organism>
<dbReference type="AlphaFoldDB" id="A0A2W0H928"/>
<evidence type="ECO:0000256" key="1">
    <source>
        <dbReference type="SAM" id="SignalP"/>
    </source>
</evidence>
<feature type="chain" id="PRO_5038556023" description="Lipoprotein" evidence="1">
    <location>
        <begin position="23"/>
        <end position="109"/>
    </location>
</feature>
<protein>
    <recommendedName>
        <fullName evidence="4">Lipoprotein</fullName>
    </recommendedName>
</protein>
<keyword evidence="1" id="KW-0732">Signal</keyword>
<reference evidence="2 3" key="1">
    <citation type="submission" date="2017-10" db="EMBL/GenBank/DDBJ databases">
        <title>Bacillus sp. nov., a halophilic bacterium isolated from a Yangshapao Lake.</title>
        <authorList>
            <person name="Wang H."/>
        </authorList>
    </citation>
    <scope>NUCLEOTIDE SEQUENCE [LARGE SCALE GENOMIC DNA]</scope>
    <source>
        <strain evidence="2 3">YSP-3</strain>
    </source>
</reference>
<comment type="caution">
    <text evidence="2">The sequence shown here is derived from an EMBL/GenBank/DDBJ whole genome shotgun (WGS) entry which is preliminary data.</text>
</comment>
<keyword evidence="3" id="KW-1185">Reference proteome</keyword>
<dbReference type="Proteomes" id="UP000248066">
    <property type="component" value="Unassembled WGS sequence"/>
</dbReference>